<dbReference type="PATRIC" id="fig|520762.4.peg.1951"/>
<dbReference type="PANTHER" id="PTHR37301:SF1">
    <property type="entry name" value="DNA-BINDING PROTEIN"/>
    <property type="match status" value="1"/>
</dbReference>
<evidence type="ECO:0000313" key="3">
    <source>
        <dbReference type="Proteomes" id="UP000070456"/>
    </source>
</evidence>
<feature type="domain" description="HTH cro/C1-type" evidence="1">
    <location>
        <begin position="7"/>
        <end position="67"/>
    </location>
</feature>
<dbReference type="AlphaFoldDB" id="A0A140L451"/>
<dbReference type="InterPro" id="IPR010982">
    <property type="entry name" value="Lambda_DNA-bd_dom_sf"/>
</dbReference>
<gene>
    <name evidence="2" type="ORF">AN619_17590</name>
</gene>
<name>A0A140L451_9FIRM</name>
<dbReference type="PANTHER" id="PTHR37301">
    <property type="entry name" value="DNA-BINDING PROTEIN-RELATED"/>
    <property type="match status" value="1"/>
</dbReference>
<accession>A0A140L451</accession>
<evidence type="ECO:0000259" key="1">
    <source>
        <dbReference type="Pfam" id="PF13443"/>
    </source>
</evidence>
<sequence length="75" mass="8482">MAFSYNKLWKLLIDKKMMKKDLMAMTNLTSTTIAKLSKDLPVSMDVLGRICKALDVNIGDIVDYVDDDIPTNKTK</sequence>
<proteinExistence type="predicted"/>
<dbReference type="GO" id="GO:0003677">
    <property type="term" value="F:DNA binding"/>
    <property type="evidence" value="ECO:0007669"/>
    <property type="project" value="InterPro"/>
</dbReference>
<dbReference type="STRING" id="520762.AN619_17590"/>
<comment type="caution">
    <text evidence="2">The sequence shown here is derived from an EMBL/GenBank/DDBJ whole genome shotgun (WGS) entry which is preliminary data.</text>
</comment>
<dbReference type="Gene3D" id="1.10.260.40">
    <property type="entry name" value="lambda repressor-like DNA-binding domains"/>
    <property type="match status" value="1"/>
</dbReference>
<protein>
    <recommendedName>
        <fullName evidence="1">HTH cro/C1-type domain-containing protein</fullName>
    </recommendedName>
</protein>
<dbReference type="EMBL" id="LOEE01000035">
    <property type="protein sequence ID" value="KXG75326.1"/>
    <property type="molecule type" value="Genomic_DNA"/>
</dbReference>
<reference evidence="2 3" key="1">
    <citation type="submission" date="2015-12" db="EMBL/GenBank/DDBJ databases">
        <title>Draft genome sequence of the thermoanaerobe Thermotalea metallivorans, an isolate from the runoff channel of the Great Artesian Basin, Australia.</title>
        <authorList>
            <person name="Patel B.K."/>
        </authorList>
    </citation>
    <scope>NUCLEOTIDE SEQUENCE [LARGE SCALE GENOMIC DNA]</scope>
    <source>
        <strain evidence="2 3">B2-1</strain>
    </source>
</reference>
<organism evidence="2 3">
    <name type="scientific">Thermotalea metallivorans</name>
    <dbReference type="NCBI Taxonomy" id="520762"/>
    <lineage>
        <taxon>Bacteria</taxon>
        <taxon>Bacillati</taxon>
        <taxon>Bacillota</taxon>
        <taxon>Clostridia</taxon>
        <taxon>Peptostreptococcales</taxon>
        <taxon>Thermotaleaceae</taxon>
        <taxon>Thermotalea</taxon>
    </lineage>
</organism>
<evidence type="ECO:0000313" key="2">
    <source>
        <dbReference type="EMBL" id="KXG75326.1"/>
    </source>
</evidence>
<dbReference type="Proteomes" id="UP000070456">
    <property type="component" value="Unassembled WGS sequence"/>
</dbReference>
<dbReference type="RefSeq" id="WP_028306832.1">
    <property type="nucleotide sequence ID" value="NZ_LOEE01000035.1"/>
</dbReference>
<keyword evidence="3" id="KW-1185">Reference proteome</keyword>
<dbReference type="InterPro" id="IPR001387">
    <property type="entry name" value="Cro/C1-type_HTH"/>
</dbReference>
<dbReference type="Pfam" id="PF13443">
    <property type="entry name" value="HTH_26"/>
    <property type="match status" value="1"/>
</dbReference>
<dbReference type="SUPFAM" id="SSF47413">
    <property type="entry name" value="lambda repressor-like DNA-binding domains"/>
    <property type="match status" value="1"/>
</dbReference>